<dbReference type="Gene3D" id="2.20.25.80">
    <property type="entry name" value="WRKY domain"/>
    <property type="match status" value="1"/>
</dbReference>
<dbReference type="Pfam" id="PF03106">
    <property type="entry name" value="WRKY"/>
    <property type="match status" value="1"/>
</dbReference>
<dbReference type="GO" id="GO:0003700">
    <property type="term" value="F:DNA-binding transcription factor activity"/>
    <property type="evidence" value="ECO:0007669"/>
    <property type="project" value="InterPro"/>
</dbReference>
<feature type="region of interest" description="Disordered" evidence="6">
    <location>
        <begin position="31"/>
        <end position="54"/>
    </location>
</feature>
<dbReference type="PROSITE" id="PS50811">
    <property type="entry name" value="WRKY"/>
    <property type="match status" value="1"/>
</dbReference>
<feature type="domain" description="WRKY" evidence="7">
    <location>
        <begin position="77"/>
        <end position="116"/>
    </location>
</feature>
<protein>
    <recommendedName>
        <fullName evidence="7">WRKY domain-containing protein</fullName>
    </recommendedName>
</protein>
<dbReference type="SMART" id="SM00774">
    <property type="entry name" value="WRKY"/>
    <property type="match status" value="1"/>
</dbReference>
<dbReference type="InterPro" id="IPR036576">
    <property type="entry name" value="WRKY_dom_sf"/>
</dbReference>
<evidence type="ECO:0000256" key="1">
    <source>
        <dbReference type="ARBA" id="ARBA00004123"/>
    </source>
</evidence>
<accession>A0A679BCT3</accession>
<keyword evidence="2" id="KW-0805">Transcription regulation</keyword>
<comment type="subcellular location">
    <subcellularLocation>
        <location evidence="1">Nucleus</location>
    </subcellularLocation>
</comment>
<dbReference type="InterPro" id="IPR044810">
    <property type="entry name" value="WRKY_plant"/>
</dbReference>
<organism evidence="8">
    <name type="scientific">Oryza barthii</name>
    <dbReference type="NCBI Taxonomy" id="65489"/>
    <lineage>
        <taxon>Eukaryota</taxon>
        <taxon>Viridiplantae</taxon>
        <taxon>Streptophyta</taxon>
        <taxon>Embryophyta</taxon>
        <taxon>Tracheophyta</taxon>
        <taxon>Spermatophyta</taxon>
        <taxon>Magnoliopsida</taxon>
        <taxon>Liliopsida</taxon>
        <taxon>Poales</taxon>
        <taxon>Poaceae</taxon>
        <taxon>BOP clade</taxon>
        <taxon>Oryzoideae</taxon>
        <taxon>Oryzeae</taxon>
        <taxon>Oryzinae</taxon>
        <taxon>Oryza</taxon>
    </lineage>
</organism>
<keyword evidence="3" id="KW-0238">DNA-binding</keyword>
<evidence type="ECO:0000256" key="5">
    <source>
        <dbReference type="ARBA" id="ARBA00023242"/>
    </source>
</evidence>
<feature type="region of interest" description="Disordered" evidence="6">
    <location>
        <begin position="139"/>
        <end position="198"/>
    </location>
</feature>
<sequence length="198" mass="21233">MEGALEAPKQCEKGTTTEGKGIIESVLLAGENANKNADSDKSRKRRTTESRLGGSRQLVRKVTTSCDPNADGLSGSWRMYGQKYIDVDSRWPRSYYRCTHRSTHDCRATRTVQQRRCTGDGTPMYEVLDYGEHTCPVQHQQQLPSHSDDDRGSGISAAVQQPSTTPGAADTGSVDHVSSVSGSATSASPASSPPAGNS</sequence>
<evidence type="ECO:0000259" key="7">
    <source>
        <dbReference type="PROSITE" id="PS50811"/>
    </source>
</evidence>
<dbReference type="GO" id="GO:0043565">
    <property type="term" value="F:sequence-specific DNA binding"/>
    <property type="evidence" value="ECO:0007669"/>
    <property type="project" value="InterPro"/>
</dbReference>
<dbReference type="InterPro" id="IPR003657">
    <property type="entry name" value="WRKY_dom"/>
</dbReference>
<evidence type="ECO:0000256" key="3">
    <source>
        <dbReference type="ARBA" id="ARBA00023125"/>
    </source>
</evidence>
<proteinExistence type="predicted"/>
<dbReference type="PANTHER" id="PTHR31282">
    <property type="entry name" value="WRKY TRANSCRIPTION FACTOR 21-RELATED"/>
    <property type="match status" value="1"/>
</dbReference>
<gene>
    <name evidence="8" type="primary">OBARTa0061E15.14</name>
</gene>
<reference evidence="8" key="1">
    <citation type="submission" date="2018-08" db="EMBL/GenBank/DDBJ databases">
        <title>Oryza barthii genomic DNA, chromosome 11, BAC clone:OBARTa0061E15.</title>
        <authorList>
            <person name="Wu J."/>
            <person name="Kanamori H."/>
        </authorList>
    </citation>
    <scope>NUCLEOTIDE SEQUENCE</scope>
    <source>
        <strain evidence="8">W1588</strain>
    </source>
</reference>
<evidence type="ECO:0000313" key="8">
    <source>
        <dbReference type="EMBL" id="BBF89372.1"/>
    </source>
</evidence>
<name>A0A679BCT3_9ORYZ</name>
<evidence type="ECO:0000256" key="2">
    <source>
        <dbReference type="ARBA" id="ARBA00023015"/>
    </source>
</evidence>
<dbReference type="SUPFAM" id="SSF118290">
    <property type="entry name" value="WRKY DNA-binding domain"/>
    <property type="match status" value="1"/>
</dbReference>
<dbReference type="AlphaFoldDB" id="A0A679BCT3"/>
<dbReference type="GO" id="GO:0005634">
    <property type="term" value="C:nucleus"/>
    <property type="evidence" value="ECO:0007669"/>
    <property type="project" value="UniProtKB-SubCell"/>
</dbReference>
<keyword evidence="5" id="KW-0539">Nucleus</keyword>
<evidence type="ECO:0000256" key="6">
    <source>
        <dbReference type="SAM" id="MobiDB-lite"/>
    </source>
</evidence>
<evidence type="ECO:0000256" key="4">
    <source>
        <dbReference type="ARBA" id="ARBA00023163"/>
    </source>
</evidence>
<feature type="compositionally biased region" description="Low complexity" evidence="6">
    <location>
        <begin position="172"/>
        <end position="198"/>
    </location>
</feature>
<keyword evidence="4" id="KW-0804">Transcription</keyword>
<dbReference type="EMBL" id="AP018854">
    <property type="protein sequence ID" value="BBF89372.1"/>
    <property type="molecule type" value="Genomic_DNA"/>
</dbReference>